<protein>
    <submittedName>
        <fullName evidence="1">Uncharacterized protein</fullName>
    </submittedName>
</protein>
<name>A0A4R0TW32_BIFLL</name>
<comment type="caution">
    <text evidence="1">The sequence shown here is derived from an EMBL/GenBank/DDBJ whole genome shotgun (WGS) entry which is preliminary data.</text>
</comment>
<sequence>MLRIGHAPRGRISYFSPQTTIEEFLRHAAEHEGRLLFVGNFKSLRNKIGFNYLLLWSPQSAIKLVGTVTNFGEAYNPKTWNPKSHYQAPFPWGRTPANYWLALDNVQQLGDFDPDKFERLGYNAKKISLADEMETNAATFIIRPIQPSSPRIPPPLSEA</sequence>
<evidence type="ECO:0000313" key="1">
    <source>
        <dbReference type="EMBL" id="TCE86487.1"/>
    </source>
</evidence>
<organism evidence="1 2">
    <name type="scientific">Bifidobacterium longum subsp. longum</name>
    <dbReference type="NCBI Taxonomy" id="1679"/>
    <lineage>
        <taxon>Bacteria</taxon>
        <taxon>Bacillati</taxon>
        <taxon>Actinomycetota</taxon>
        <taxon>Actinomycetes</taxon>
        <taxon>Bifidobacteriales</taxon>
        <taxon>Bifidobacteriaceae</taxon>
        <taxon>Bifidobacterium</taxon>
    </lineage>
</organism>
<reference evidence="1 2" key="1">
    <citation type="journal article" date="2018" name="Sci. Rep.">
        <title>Genomic diversity and distribution of Bifidobacterium longum subsp. longum across the human lifespan.</title>
        <authorList>
            <person name="Odamaki T."/>
            <person name="Bottacini F."/>
            <person name="Kato K."/>
            <person name="Mitsuyama E."/>
            <person name="Yoshida K."/>
            <person name="Horigome A."/>
            <person name="Xiao J.Z."/>
            <person name="van Sinderen D."/>
        </authorList>
    </citation>
    <scope>NUCLEOTIDE SEQUENCE [LARGE SCALE GENOMIC DNA]</scope>
    <source>
        <strain evidence="1 2">MCC10070</strain>
    </source>
</reference>
<dbReference type="Proteomes" id="UP000291814">
    <property type="component" value="Unassembled WGS sequence"/>
</dbReference>
<gene>
    <name evidence="1" type="ORF">MCC10070_0866</name>
</gene>
<dbReference type="AlphaFoldDB" id="A0A4R0TW32"/>
<dbReference type="EMBL" id="SHRR01000013">
    <property type="protein sequence ID" value="TCE86487.1"/>
    <property type="molecule type" value="Genomic_DNA"/>
</dbReference>
<proteinExistence type="predicted"/>
<accession>A0A4R0TW32</accession>
<evidence type="ECO:0000313" key="2">
    <source>
        <dbReference type="Proteomes" id="UP000291814"/>
    </source>
</evidence>